<evidence type="ECO:0000313" key="3">
    <source>
        <dbReference type="EMBL" id="TIC59467.1"/>
    </source>
</evidence>
<evidence type="ECO:0000313" key="2">
    <source>
        <dbReference type="EMBL" id="TIB93797.1"/>
    </source>
</evidence>
<name>A0A4T0NC51_9BASI</name>
<dbReference type="Proteomes" id="UP000307169">
    <property type="component" value="Unassembled WGS sequence"/>
</dbReference>
<dbReference type="AlphaFoldDB" id="A0A4T0NC51"/>
<feature type="domain" description="RNase H type-1" evidence="1">
    <location>
        <begin position="1"/>
        <end position="67"/>
    </location>
</feature>
<dbReference type="EMBL" id="SPRH01000182">
    <property type="protein sequence ID" value="TIB93797.1"/>
    <property type="molecule type" value="Genomic_DNA"/>
</dbReference>
<evidence type="ECO:0000313" key="4">
    <source>
        <dbReference type="Proteomes" id="UP000307169"/>
    </source>
</evidence>
<dbReference type="Gene3D" id="3.30.420.10">
    <property type="entry name" value="Ribonuclease H-like superfamily/Ribonuclease H"/>
    <property type="match status" value="1"/>
</dbReference>
<dbReference type="SUPFAM" id="SSF53098">
    <property type="entry name" value="Ribonuclease H-like"/>
    <property type="match status" value="1"/>
</dbReference>
<dbReference type="InterPro" id="IPR036397">
    <property type="entry name" value="RNaseH_sf"/>
</dbReference>
<dbReference type="EMBL" id="SPRW01000157">
    <property type="protein sequence ID" value="TIC59467.1"/>
    <property type="molecule type" value="Genomic_DNA"/>
</dbReference>
<sequence>LAVLSAIVQLQTTKTGQYLIKQVLDKIKRIKRMKGREGTIVQLNWIPGHTGIYGNELADRTANEGRAKCNHYTNIDFTLRTSYSAMRRRMRERYTAPLKIEAPKLSVLKSNTSKTSAGKLTAAKTAKILNELPKATRCLATQLRTGHFPTTKSYRYRFKLIVSPKCRTCGIDDSISHRIFICRRHIMARITLRRKITKINIRFELGSMLRNAQTLQALYEFFKPQLTMYPRYSGGSA</sequence>
<proteinExistence type="predicted"/>
<evidence type="ECO:0000313" key="5">
    <source>
        <dbReference type="Proteomes" id="UP000309601"/>
    </source>
</evidence>
<evidence type="ECO:0000259" key="1">
    <source>
        <dbReference type="PROSITE" id="PS50879"/>
    </source>
</evidence>
<comment type="caution">
    <text evidence="2">The sequence shown here is derived from an EMBL/GenBank/DDBJ whole genome shotgun (WGS) entry which is preliminary data.</text>
</comment>
<feature type="non-terminal residue" evidence="2">
    <location>
        <position position="1"/>
    </location>
</feature>
<dbReference type="GO" id="GO:0003676">
    <property type="term" value="F:nucleic acid binding"/>
    <property type="evidence" value="ECO:0007669"/>
    <property type="project" value="InterPro"/>
</dbReference>
<dbReference type="InterPro" id="IPR012337">
    <property type="entry name" value="RNaseH-like_sf"/>
</dbReference>
<accession>A0A4T0NC51</accession>
<protein>
    <recommendedName>
        <fullName evidence="1">RNase H type-1 domain-containing protein</fullName>
    </recommendedName>
</protein>
<dbReference type="Proteomes" id="UP000309601">
    <property type="component" value="Unassembled WGS sequence"/>
</dbReference>
<organism evidence="2 4">
    <name type="scientific">Wallemia mellicola</name>
    <dbReference type="NCBI Taxonomy" id="1708541"/>
    <lineage>
        <taxon>Eukaryota</taxon>
        <taxon>Fungi</taxon>
        <taxon>Dikarya</taxon>
        <taxon>Basidiomycota</taxon>
        <taxon>Wallemiomycotina</taxon>
        <taxon>Wallemiomycetes</taxon>
        <taxon>Wallemiales</taxon>
        <taxon>Wallemiaceae</taxon>
        <taxon>Wallemia</taxon>
    </lineage>
</organism>
<dbReference type="PROSITE" id="PS50879">
    <property type="entry name" value="RNASE_H_1"/>
    <property type="match status" value="1"/>
</dbReference>
<dbReference type="InterPro" id="IPR002156">
    <property type="entry name" value="RNaseH_domain"/>
</dbReference>
<dbReference type="GO" id="GO:0004523">
    <property type="term" value="F:RNA-DNA hybrid ribonuclease activity"/>
    <property type="evidence" value="ECO:0007669"/>
    <property type="project" value="InterPro"/>
</dbReference>
<reference evidence="4 5" key="1">
    <citation type="submission" date="2019-03" db="EMBL/GenBank/DDBJ databases">
        <title>Sequencing 25 genomes of Wallemia mellicola.</title>
        <authorList>
            <person name="Gostincar C."/>
        </authorList>
    </citation>
    <scope>NUCLEOTIDE SEQUENCE [LARGE SCALE GENOMIC DNA]</scope>
    <source>
        <strain evidence="2 4">EXF-1262</strain>
        <strain evidence="3 5">EXF-1274</strain>
    </source>
</reference>
<gene>
    <name evidence="3" type="ORF">E3Q02_04455</name>
    <name evidence="2" type="ORF">E3Q17_04459</name>
</gene>